<evidence type="ECO:0000256" key="19">
    <source>
        <dbReference type="ARBA" id="ARBA00039367"/>
    </source>
</evidence>
<proteinExistence type="predicted"/>
<name>A0A8J6FQ71_ELECQ</name>
<dbReference type="SMART" id="SM00020">
    <property type="entry name" value="Tryp_SPc"/>
    <property type="match status" value="1"/>
</dbReference>
<evidence type="ECO:0000256" key="2">
    <source>
        <dbReference type="ARBA" id="ARBA00022525"/>
    </source>
</evidence>
<feature type="region of interest" description="Disordered" evidence="24">
    <location>
        <begin position="297"/>
        <end position="320"/>
    </location>
</feature>
<evidence type="ECO:0000256" key="23">
    <source>
        <dbReference type="PROSITE-ProRule" id="PRU00479"/>
    </source>
</evidence>
<dbReference type="SMART" id="SM00059">
    <property type="entry name" value="FN2"/>
    <property type="match status" value="1"/>
</dbReference>
<dbReference type="InterPro" id="IPR000001">
    <property type="entry name" value="Kringle"/>
</dbReference>
<dbReference type="CDD" id="cd00190">
    <property type="entry name" value="Tryp_SPc"/>
    <property type="match status" value="1"/>
</dbReference>
<dbReference type="GO" id="GO:0031638">
    <property type="term" value="P:zymogen activation"/>
    <property type="evidence" value="ECO:0007669"/>
    <property type="project" value="TreeGrafter"/>
</dbReference>
<feature type="disulfide bond" evidence="21">
    <location>
        <begin position="114"/>
        <end position="123"/>
    </location>
</feature>
<feature type="signal peptide" evidence="25">
    <location>
        <begin position="1"/>
        <end position="18"/>
    </location>
</feature>
<feature type="chain" id="PRO_5035190410" description="Coagulation factor XII" evidence="25">
    <location>
        <begin position="19"/>
        <end position="535"/>
    </location>
</feature>
<evidence type="ECO:0000256" key="15">
    <source>
        <dbReference type="ARBA" id="ARBA00023281"/>
    </source>
</evidence>
<evidence type="ECO:0000256" key="18">
    <source>
        <dbReference type="ARBA" id="ARBA00039013"/>
    </source>
</evidence>
<dbReference type="SUPFAM" id="SSF50494">
    <property type="entry name" value="Trypsin-like serine proteases"/>
    <property type="match status" value="1"/>
</dbReference>
<dbReference type="GO" id="GO:0007596">
    <property type="term" value="P:blood coagulation"/>
    <property type="evidence" value="ECO:0007669"/>
    <property type="project" value="UniProtKB-KW"/>
</dbReference>
<evidence type="ECO:0000256" key="21">
    <source>
        <dbReference type="PROSITE-ProRule" id="PRU00076"/>
    </source>
</evidence>
<feature type="domain" description="Peptidase S1" evidence="28">
    <location>
        <begin position="350"/>
        <end position="535"/>
    </location>
</feature>
<dbReference type="PROSITE" id="PS51092">
    <property type="entry name" value="FN2_2"/>
    <property type="match status" value="1"/>
</dbReference>
<reference evidence="30" key="1">
    <citation type="thesis" date="2020" institute="ProQuest LLC" country="789 East Eisenhower Parkway, Ann Arbor, MI, USA">
        <title>Comparative Genomics and Chromosome Evolution.</title>
        <authorList>
            <person name="Mudd A.B."/>
        </authorList>
    </citation>
    <scope>NUCLEOTIDE SEQUENCE</scope>
    <source>
        <strain evidence="30">HN-11 Male</strain>
        <tissue evidence="30">Kidney and liver</tissue>
    </source>
</reference>
<dbReference type="PROSITE" id="PS01253">
    <property type="entry name" value="FN1_1"/>
    <property type="match status" value="1"/>
</dbReference>
<feature type="disulfide bond" evidence="21">
    <location>
        <begin position="193"/>
        <end position="202"/>
    </location>
</feature>
<feature type="domain" description="EGF-like" evidence="26">
    <location>
        <begin position="88"/>
        <end position="124"/>
    </location>
</feature>
<keyword evidence="4 22" id="KW-0420">Kringle</keyword>
<comment type="caution">
    <text evidence="21">Lacks conserved residue(s) required for the propagation of feature annotation.</text>
</comment>
<comment type="subcellular location">
    <subcellularLocation>
        <location evidence="1">Secreted</location>
    </subcellularLocation>
</comment>
<keyword evidence="15" id="KW-0280">Fibrinolysis</keyword>
<evidence type="ECO:0000256" key="7">
    <source>
        <dbReference type="ARBA" id="ARBA00022729"/>
    </source>
</evidence>
<dbReference type="SUPFAM" id="SSF57440">
    <property type="entry name" value="Kringle-like"/>
    <property type="match status" value="2"/>
</dbReference>
<feature type="disulfide bond" evidence="23">
    <location>
        <begin position="41"/>
        <end position="67"/>
    </location>
</feature>
<dbReference type="PROSITE" id="PS50070">
    <property type="entry name" value="KRINGLE_2"/>
    <property type="match status" value="1"/>
</dbReference>
<dbReference type="Gene3D" id="2.40.20.10">
    <property type="entry name" value="Plasminogen Kringle 4"/>
    <property type="match status" value="1"/>
</dbReference>
<keyword evidence="31" id="KW-1185">Reference proteome</keyword>
<dbReference type="InterPro" id="IPR000742">
    <property type="entry name" value="EGF"/>
</dbReference>
<evidence type="ECO:0000256" key="13">
    <source>
        <dbReference type="ARBA" id="ARBA00023157"/>
    </source>
</evidence>
<dbReference type="FunFam" id="2.40.20.10:FF:000001">
    <property type="entry name" value="Urokinase-type plasminogen activator"/>
    <property type="match status" value="1"/>
</dbReference>
<evidence type="ECO:0000256" key="22">
    <source>
        <dbReference type="PROSITE-ProRule" id="PRU00121"/>
    </source>
</evidence>
<dbReference type="InterPro" id="IPR043504">
    <property type="entry name" value="Peptidase_S1_PA_chymotrypsin"/>
</dbReference>
<evidence type="ECO:0000256" key="24">
    <source>
        <dbReference type="SAM" id="MobiDB-lite"/>
    </source>
</evidence>
<keyword evidence="10" id="KW-0720">Serine protease</keyword>
<dbReference type="SUPFAM" id="SSF57196">
    <property type="entry name" value="EGF/Laminin"/>
    <property type="match status" value="1"/>
</dbReference>
<evidence type="ECO:0000256" key="12">
    <source>
        <dbReference type="ARBA" id="ARBA00023145"/>
    </source>
</evidence>
<dbReference type="PROSITE" id="PS00134">
    <property type="entry name" value="TRYPSIN_HIS"/>
    <property type="match status" value="1"/>
</dbReference>
<dbReference type="PROSITE" id="PS50026">
    <property type="entry name" value="EGF_3"/>
    <property type="match status" value="2"/>
</dbReference>
<dbReference type="InterPro" id="IPR013806">
    <property type="entry name" value="Kringle-like"/>
</dbReference>
<feature type="domain" description="Kringle" evidence="27">
    <location>
        <begin position="209"/>
        <end position="291"/>
    </location>
</feature>
<dbReference type="PRINTS" id="PR00722">
    <property type="entry name" value="CHYMOTRYPSIN"/>
</dbReference>
<evidence type="ECO:0000256" key="3">
    <source>
        <dbReference type="ARBA" id="ARBA00022536"/>
    </source>
</evidence>
<dbReference type="OrthoDB" id="9925451at2759"/>
<evidence type="ECO:0000256" key="5">
    <source>
        <dbReference type="ARBA" id="ARBA00022670"/>
    </source>
</evidence>
<keyword evidence="2" id="KW-0964">Secreted</keyword>
<dbReference type="InterPro" id="IPR036943">
    <property type="entry name" value="FN_type2_sf"/>
</dbReference>
<keyword evidence="3 21" id="KW-0245">EGF-like domain</keyword>
<comment type="caution">
    <text evidence="30">The sequence shown here is derived from an EMBL/GenBank/DDBJ whole genome shotgun (WGS) entry which is preliminary data.</text>
</comment>
<dbReference type="InterPro" id="IPR018114">
    <property type="entry name" value="TRYPSIN_HIS"/>
</dbReference>
<evidence type="ECO:0000256" key="16">
    <source>
        <dbReference type="ARBA" id="ARBA00036304"/>
    </source>
</evidence>
<dbReference type="Gene3D" id="2.40.10.10">
    <property type="entry name" value="Trypsin-like serine proteases"/>
    <property type="match status" value="1"/>
</dbReference>
<evidence type="ECO:0000256" key="1">
    <source>
        <dbReference type="ARBA" id="ARBA00004613"/>
    </source>
</evidence>
<dbReference type="Pfam" id="PF00040">
    <property type="entry name" value="fn2"/>
    <property type="match status" value="1"/>
</dbReference>
<dbReference type="PROSITE" id="PS00021">
    <property type="entry name" value="KRINGLE_1"/>
    <property type="match status" value="1"/>
</dbReference>
<accession>A0A8J6FQ71</accession>
<protein>
    <recommendedName>
        <fullName evidence="19">Coagulation factor XII</fullName>
        <ecNumber evidence="18">3.4.21.38</ecNumber>
    </recommendedName>
    <alternativeName>
        <fullName evidence="20">Hageman factor</fullName>
    </alternativeName>
</protein>
<dbReference type="PROSITE" id="PS50240">
    <property type="entry name" value="TRYPSIN_DOM"/>
    <property type="match status" value="1"/>
</dbReference>
<dbReference type="InterPro" id="IPR001314">
    <property type="entry name" value="Peptidase_S1A"/>
</dbReference>
<dbReference type="PANTHER" id="PTHR24264:SF46">
    <property type="entry name" value="COAGULATION FACTOR XII"/>
    <property type="match status" value="1"/>
</dbReference>
<keyword evidence="13 23" id="KW-1015">Disulfide bond</keyword>
<dbReference type="PROSITE" id="PS00022">
    <property type="entry name" value="EGF_1"/>
    <property type="match status" value="2"/>
</dbReference>
<dbReference type="GO" id="GO:0005615">
    <property type="term" value="C:extracellular space"/>
    <property type="evidence" value="ECO:0007669"/>
    <property type="project" value="TreeGrafter"/>
</dbReference>
<evidence type="ECO:0000259" key="27">
    <source>
        <dbReference type="PROSITE" id="PS50070"/>
    </source>
</evidence>
<keyword evidence="7 25" id="KW-0732">Signal</keyword>
<evidence type="ECO:0000256" key="17">
    <source>
        <dbReference type="ARBA" id="ARBA00037517"/>
    </source>
</evidence>
<dbReference type="Pfam" id="PF00089">
    <property type="entry name" value="Trypsin"/>
    <property type="match status" value="1"/>
</dbReference>
<dbReference type="InterPro" id="IPR018056">
    <property type="entry name" value="Kringle_CS"/>
</dbReference>
<evidence type="ECO:0000256" key="9">
    <source>
        <dbReference type="ARBA" id="ARBA00022801"/>
    </source>
</evidence>
<dbReference type="PROSITE" id="PS01186">
    <property type="entry name" value="EGF_2"/>
    <property type="match status" value="2"/>
</dbReference>
<keyword evidence="9" id="KW-0378">Hydrolase</keyword>
<evidence type="ECO:0000259" key="26">
    <source>
        <dbReference type="PROSITE" id="PS50026"/>
    </source>
</evidence>
<dbReference type="GO" id="GO:0004252">
    <property type="term" value="F:serine-type endopeptidase activity"/>
    <property type="evidence" value="ECO:0007669"/>
    <property type="project" value="UniProtKB-EC"/>
</dbReference>
<dbReference type="Gene3D" id="2.10.25.10">
    <property type="entry name" value="Laminin"/>
    <property type="match status" value="2"/>
</dbReference>
<evidence type="ECO:0000256" key="4">
    <source>
        <dbReference type="ARBA" id="ARBA00022572"/>
    </source>
</evidence>
<keyword evidence="12" id="KW-0865">Zymogen</keyword>
<keyword evidence="11" id="KW-0094">Blood coagulation</keyword>
<dbReference type="GO" id="GO:0005791">
    <property type="term" value="C:rough endoplasmic reticulum"/>
    <property type="evidence" value="ECO:0007669"/>
    <property type="project" value="TreeGrafter"/>
</dbReference>
<evidence type="ECO:0000256" key="6">
    <source>
        <dbReference type="ARBA" id="ARBA00022696"/>
    </source>
</evidence>
<dbReference type="Pfam" id="PF00008">
    <property type="entry name" value="EGF"/>
    <property type="match status" value="1"/>
</dbReference>
<dbReference type="SMART" id="SM00181">
    <property type="entry name" value="EGF"/>
    <property type="match status" value="2"/>
</dbReference>
<dbReference type="InterPro" id="IPR050127">
    <property type="entry name" value="Serine_Proteases_S1"/>
</dbReference>
<dbReference type="InterPro" id="IPR009003">
    <property type="entry name" value="Peptidase_S1_PA"/>
</dbReference>
<feature type="domain" description="EGF-like" evidence="26">
    <location>
        <begin position="167"/>
        <end position="203"/>
    </location>
</feature>
<feature type="disulfide bond" evidence="23">
    <location>
        <begin position="55"/>
        <end position="82"/>
    </location>
</feature>
<feature type="non-terminal residue" evidence="30">
    <location>
        <position position="1"/>
    </location>
</feature>
<dbReference type="SMART" id="SM00130">
    <property type="entry name" value="KR"/>
    <property type="match status" value="1"/>
</dbReference>
<dbReference type="PANTHER" id="PTHR24264">
    <property type="entry name" value="TRYPSIN-RELATED"/>
    <property type="match status" value="1"/>
</dbReference>
<dbReference type="InterPro" id="IPR000083">
    <property type="entry name" value="Fibronectin_type1"/>
</dbReference>
<evidence type="ECO:0000256" key="11">
    <source>
        <dbReference type="ARBA" id="ARBA00023084"/>
    </source>
</evidence>
<dbReference type="AlphaFoldDB" id="A0A8J6FQ71"/>
<dbReference type="PRINTS" id="PR00018">
    <property type="entry name" value="KRINGLE"/>
</dbReference>
<evidence type="ECO:0000259" key="29">
    <source>
        <dbReference type="PROSITE" id="PS51092"/>
    </source>
</evidence>
<keyword evidence="5" id="KW-0645">Protease</keyword>
<organism evidence="30 31">
    <name type="scientific">Eleutherodactylus coqui</name>
    <name type="common">Puerto Rican coqui</name>
    <dbReference type="NCBI Taxonomy" id="57060"/>
    <lineage>
        <taxon>Eukaryota</taxon>
        <taxon>Metazoa</taxon>
        <taxon>Chordata</taxon>
        <taxon>Craniata</taxon>
        <taxon>Vertebrata</taxon>
        <taxon>Euteleostomi</taxon>
        <taxon>Amphibia</taxon>
        <taxon>Batrachia</taxon>
        <taxon>Anura</taxon>
        <taxon>Neobatrachia</taxon>
        <taxon>Hyloidea</taxon>
        <taxon>Eleutherodactylidae</taxon>
        <taxon>Eleutherodactylinae</taxon>
        <taxon>Eleutherodactylus</taxon>
        <taxon>Eleutherodactylus</taxon>
    </lineage>
</organism>
<evidence type="ECO:0000256" key="14">
    <source>
        <dbReference type="ARBA" id="ARBA00023180"/>
    </source>
</evidence>
<dbReference type="Proteomes" id="UP000770717">
    <property type="component" value="Unassembled WGS sequence"/>
</dbReference>
<evidence type="ECO:0000256" key="25">
    <source>
        <dbReference type="SAM" id="SignalP"/>
    </source>
</evidence>
<dbReference type="GO" id="GO:0042730">
    <property type="term" value="P:fibrinolysis"/>
    <property type="evidence" value="ECO:0007669"/>
    <property type="project" value="UniProtKB-KW"/>
</dbReference>
<dbReference type="EMBL" id="WNTK01000002">
    <property type="protein sequence ID" value="KAG9490769.1"/>
    <property type="molecule type" value="Genomic_DNA"/>
</dbReference>
<keyword evidence="8" id="KW-0677">Repeat</keyword>
<dbReference type="CDD" id="cd00054">
    <property type="entry name" value="EGF_CA"/>
    <property type="match status" value="2"/>
</dbReference>
<dbReference type="CDD" id="cd00062">
    <property type="entry name" value="FN2"/>
    <property type="match status" value="1"/>
</dbReference>
<evidence type="ECO:0000313" key="30">
    <source>
        <dbReference type="EMBL" id="KAG9490769.1"/>
    </source>
</evidence>
<dbReference type="Gene3D" id="2.10.10.10">
    <property type="entry name" value="Fibronectin, type II, collagen-binding"/>
    <property type="match status" value="1"/>
</dbReference>
<sequence>MKLPSLLVLLVLLGTVQAKPKHKEREKENSRLVLTESGQLCHFPFHHARMLHHTCIRRGKHGPRPWCSLTENYDKDKLWSHCVEGHKVTDHCENNPCEPRGVCKSTLRGYNCICNEPYAGKDCKKDKCFVEKLQKYFEPKEKWLRYTPPILEECMCHEKGQVCKAIIGKHCAHNPCLNGGHCIKHREDLICGCAQGFSGERCEINQHETCYQGNGTSYRGTANVTATGTACLNWDSDVIQHEISSYSIKHAQGHGLGSHPYCRNPDGDTQPWCFTIKNEILTWEHCLIPSCQQLPASTSPPQTNEPKPTTQFVSSVNTSDTSEVHKDLTQGLPADCGMTFRKSPSVALRIVGGLVALPASHPYMAALYIRDFFCGGTLISSCWVLTAAHCLDRRPSVNEISVVLGQSLFNTSDQRTVTFPVQKYILHEGYSDETFQHDIALVKLQDIKGSCAQFSQFVQPACLPQSKSITSAQYCEVVGWGYQYEGADQYAVFLQEAQMPIIPDSQCQSPIVHGHKILPGMMCAGFLEGDVDACQ</sequence>
<keyword evidence="6" id="KW-0356">Hemostasis</keyword>
<keyword evidence="14" id="KW-0325">Glycoprotein</keyword>
<dbReference type="InterPro" id="IPR000562">
    <property type="entry name" value="FN_type2_dom"/>
</dbReference>
<dbReference type="FunFam" id="2.10.25.10:FF:000012">
    <property type="entry name" value="Delta-like protein"/>
    <property type="match status" value="1"/>
</dbReference>
<feature type="domain" description="Fibronectin type-II" evidence="29">
    <location>
        <begin position="36"/>
        <end position="84"/>
    </location>
</feature>
<comment type="function">
    <text evidence="17">Factor XII is a serum glycoprotein that participates in the initiation of blood coagulation, fibrinolysis, and the generation of bradykinin and angiotensin. Prekallikrein is cleaved by factor XII to form kallikrein, which then cleaves factor XII first to alpha-factor XIIa and then trypsin cleaves it to beta-factor XIIa. Alpha-factor XIIa activates factor XI to factor XIa.</text>
</comment>
<evidence type="ECO:0000256" key="8">
    <source>
        <dbReference type="ARBA" id="ARBA00022737"/>
    </source>
</evidence>
<dbReference type="FunFam" id="2.40.10.10:FF:000060">
    <property type="entry name" value="Acrosin"/>
    <property type="match status" value="1"/>
</dbReference>
<comment type="catalytic activity">
    <reaction evidence="16">
        <text>Selective cleavage of Arg-|-Ile bonds in factor VII to form factor VIIa and factor XI to form factor XIa.</text>
        <dbReference type="EC" id="3.4.21.38"/>
    </reaction>
</comment>
<dbReference type="EC" id="3.4.21.38" evidence="18"/>
<dbReference type="InterPro" id="IPR038178">
    <property type="entry name" value="Kringle_sf"/>
</dbReference>
<evidence type="ECO:0000313" key="31">
    <source>
        <dbReference type="Proteomes" id="UP000770717"/>
    </source>
</evidence>
<evidence type="ECO:0000259" key="28">
    <source>
        <dbReference type="PROSITE" id="PS50240"/>
    </source>
</evidence>
<dbReference type="Pfam" id="PF00051">
    <property type="entry name" value="Kringle"/>
    <property type="match status" value="1"/>
</dbReference>
<evidence type="ECO:0000256" key="20">
    <source>
        <dbReference type="ARBA" id="ARBA00042651"/>
    </source>
</evidence>
<dbReference type="InterPro" id="IPR001254">
    <property type="entry name" value="Trypsin_dom"/>
</dbReference>
<gene>
    <name evidence="30" type="ORF">GDO78_006219</name>
</gene>
<evidence type="ECO:0000256" key="10">
    <source>
        <dbReference type="ARBA" id="ARBA00022825"/>
    </source>
</evidence>
<dbReference type="CDD" id="cd00108">
    <property type="entry name" value="KR"/>
    <property type="match status" value="1"/>
</dbReference>